<dbReference type="InterPro" id="IPR039722">
    <property type="entry name" value="Upf3"/>
</dbReference>
<feature type="compositionally biased region" description="Basic and acidic residues" evidence="5">
    <location>
        <begin position="241"/>
        <end position="272"/>
    </location>
</feature>
<comment type="subcellular location">
    <subcellularLocation>
        <location evidence="1">Nucleus</location>
    </subcellularLocation>
</comment>
<dbReference type="Pfam" id="PF03467">
    <property type="entry name" value="Smg4_UPF3"/>
    <property type="match status" value="1"/>
</dbReference>
<evidence type="ECO:0000256" key="1">
    <source>
        <dbReference type="ARBA" id="ARBA00004123"/>
    </source>
</evidence>
<feature type="compositionally biased region" description="Basic and acidic residues" evidence="5">
    <location>
        <begin position="183"/>
        <end position="214"/>
    </location>
</feature>
<organism evidence="7 8">
    <name type="scientific">Diaphorina citri</name>
    <name type="common">Asian citrus psyllid</name>
    <dbReference type="NCBI Taxonomy" id="121845"/>
    <lineage>
        <taxon>Eukaryota</taxon>
        <taxon>Metazoa</taxon>
        <taxon>Ecdysozoa</taxon>
        <taxon>Arthropoda</taxon>
        <taxon>Hexapoda</taxon>
        <taxon>Insecta</taxon>
        <taxon>Pterygota</taxon>
        <taxon>Neoptera</taxon>
        <taxon>Paraneoptera</taxon>
        <taxon>Hemiptera</taxon>
        <taxon>Sternorrhyncha</taxon>
        <taxon>Psylloidea</taxon>
        <taxon>Psyllidae</taxon>
        <taxon>Diaphorininae</taxon>
        <taxon>Diaphorina</taxon>
    </lineage>
</organism>
<dbReference type="GO" id="GO:0000184">
    <property type="term" value="P:nuclear-transcribed mRNA catabolic process, nonsense-mediated decay"/>
    <property type="evidence" value="ECO:0007669"/>
    <property type="project" value="UniProtKB-KW"/>
</dbReference>
<keyword evidence="3" id="KW-0866">Nonsense-mediated mRNA decay</keyword>
<feature type="compositionally biased region" description="Basic and acidic residues" evidence="5">
    <location>
        <begin position="285"/>
        <end position="374"/>
    </location>
</feature>
<keyword evidence="7" id="KW-1185">Reference proteome</keyword>
<dbReference type="GO" id="GO:0045727">
    <property type="term" value="P:positive regulation of translation"/>
    <property type="evidence" value="ECO:0007669"/>
    <property type="project" value="TreeGrafter"/>
</dbReference>
<dbReference type="Proteomes" id="UP000079169">
    <property type="component" value="Unplaced"/>
</dbReference>
<dbReference type="GO" id="GO:0005730">
    <property type="term" value="C:nucleolus"/>
    <property type="evidence" value="ECO:0007669"/>
    <property type="project" value="TreeGrafter"/>
</dbReference>
<evidence type="ECO:0000256" key="4">
    <source>
        <dbReference type="ARBA" id="ARBA00023242"/>
    </source>
</evidence>
<dbReference type="SUPFAM" id="SSF54928">
    <property type="entry name" value="RNA-binding domain, RBD"/>
    <property type="match status" value="1"/>
</dbReference>
<dbReference type="Gene3D" id="3.30.70.330">
    <property type="match status" value="1"/>
</dbReference>
<dbReference type="PaxDb" id="121845-A0A3Q0ILY0"/>
<comment type="similarity">
    <text evidence="2">Belongs to the RENT3 family.</text>
</comment>
<dbReference type="STRING" id="121845.A0A3Q0ILY0"/>
<evidence type="ECO:0000313" key="7">
    <source>
        <dbReference type="Proteomes" id="UP000079169"/>
    </source>
</evidence>
<reference evidence="8" key="1">
    <citation type="submission" date="2025-08" db="UniProtKB">
        <authorList>
            <consortium name="RefSeq"/>
        </authorList>
    </citation>
    <scope>IDENTIFICATION</scope>
</reference>
<feature type="region of interest" description="Disordered" evidence="5">
    <location>
        <begin position="165"/>
        <end position="374"/>
    </location>
</feature>
<dbReference type="AlphaFoldDB" id="A0A3Q0ILY0"/>
<dbReference type="InterPro" id="IPR012677">
    <property type="entry name" value="Nucleotide-bd_a/b_plait_sf"/>
</dbReference>
<dbReference type="GO" id="GO:0003729">
    <property type="term" value="F:mRNA binding"/>
    <property type="evidence" value="ECO:0007669"/>
    <property type="project" value="TreeGrafter"/>
</dbReference>
<dbReference type="PANTHER" id="PTHR13112">
    <property type="entry name" value="UPF3 REGULATOR OF NONSENSE TRANSCRIPTS-LIKE PROTEIN"/>
    <property type="match status" value="1"/>
</dbReference>
<evidence type="ECO:0000256" key="3">
    <source>
        <dbReference type="ARBA" id="ARBA00023161"/>
    </source>
</evidence>
<dbReference type="GO" id="GO:0005737">
    <property type="term" value="C:cytoplasm"/>
    <property type="evidence" value="ECO:0007669"/>
    <property type="project" value="TreeGrafter"/>
</dbReference>
<accession>A0A3Q0ILY0</accession>
<evidence type="ECO:0000259" key="6">
    <source>
        <dbReference type="Pfam" id="PF03467"/>
    </source>
</evidence>
<evidence type="ECO:0000256" key="5">
    <source>
        <dbReference type="SAM" id="MobiDB-lite"/>
    </source>
</evidence>
<evidence type="ECO:0000313" key="8">
    <source>
        <dbReference type="RefSeq" id="XP_026677217.1"/>
    </source>
</evidence>
<keyword evidence="4" id="KW-0539">Nucleus</keyword>
<protein>
    <submittedName>
        <fullName evidence="8">Regulator of nonsense transcripts 3A</fullName>
    </submittedName>
</protein>
<sequence>MTNLEGEKGGKIERKKFKEDKQPTKVVVRHLPPTMTLESFLEQVDVPPHDYICYGAPDKTLMPHCTSRVYINFLDIEDLLIFTQKFDGYVFLDNKGHEYQAVVEFAPFQRIAKPKTNSSKKKNTKCGTIESDPYFIEFKENLLEEREKAGSRSFKQHYFETNTDNEAKNKITDTPLLQYLRNKNAEKAKSREDKREERKRKEAERKKMREEQQNLRRAQARKQEQEAQHSNIVYGGGPYGNKRDAFSRRKSDDRSKPVRDKDIPGKNPDASKSKAPPPKPPAGHPNEKPWKSQDAKDLKAGTIFKDKNSKVDKSNKFSDKKADPKGSSKPEGKSNDELKSNDKYLKSNDKDLKSNDKDLKSSEKKDSNVKKQQG</sequence>
<dbReference type="RefSeq" id="XP_026677217.1">
    <property type="nucleotide sequence ID" value="XM_026821416.1"/>
</dbReference>
<dbReference type="PANTHER" id="PTHR13112:SF0">
    <property type="entry name" value="FI21285P1"/>
    <property type="match status" value="1"/>
</dbReference>
<proteinExistence type="inferred from homology"/>
<evidence type="ECO:0000256" key="2">
    <source>
        <dbReference type="ARBA" id="ARBA00005991"/>
    </source>
</evidence>
<dbReference type="KEGG" id="dci:103506346"/>
<dbReference type="InterPro" id="IPR035979">
    <property type="entry name" value="RBD_domain_sf"/>
</dbReference>
<gene>
    <name evidence="8" type="primary">LOC103506346</name>
</gene>
<dbReference type="CTD" id="37792"/>
<dbReference type="GeneID" id="103506346"/>
<dbReference type="InterPro" id="IPR005120">
    <property type="entry name" value="UPF3_dom"/>
</dbReference>
<name>A0A3Q0ILY0_DIACI</name>
<feature type="domain" description="UPF3" evidence="6">
    <location>
        <begin position="22"/>
        <end position="184"/>
    </location>
</feature>